<proteinExistence type="predicted"/>
<name>A0ABD0XZ58_9HEMI</name>
<accession>A0ABD0XZ58</accession>
<reference evidence="1 2" key="1">
    <citation type="submission" date="2024-07" db="EMBL/GenBank/DDBJ databases">
        <title>Chromosome-level genome assembly of the water stick insect Ranatra chinensis (Heteroptera: Nepidae).</title>
        <authorList>
            <person name="Liu X."/>
        </authorList>
    </citation>
    <scope>NUCLEOTIDE SEQUENCE [LARGE SCALE GENOMIC DNA]</scope>
    <source>
        <strain evidence="1">Cailab_2021Rc</strain>
        <tissue evidence="1">Muscle</tissue>
    </source>
</reference>
<dbReference type="AlphaFoldDB" id="A0ABD0XZ58"/>
<evidence type="ECO:0000313" key="1">
    <source>
        <dbReference type="EMBL" id="KAL1116501.1"/>
    </source>
</evidence>
<sequence length="139" mass="15468">MLEGSDVALDVDVGECCRLHCAQTPRPVTWGQCLRGEEGADTLLLRGSLKNLSAASRNGSNGRELIRQLQFERRSYELALMPFAERLKEFGLKVLREESSFFRPSVKFVGYLKFKVEAIKNLRGPSDAMGQPWGSMGAS</sequence>
<dbReference type="Proteomes" id="UP001558652">
    <property type="component" value="Unassembled WGS sequence"/>
</dbReference>
<keyword evidence="2" id="KW-1185">Reference proteome</keyword>
<organism evidence="1 2">
    <name type="scientific">Ranatra chinensis</name>
    <dbReference type="NCBI Taxonomy" id="642074"/>
    <lineage>
        <taxon>Eukaryota</taxon>
        <taxon>Metazoa</taxon>
        <taxon>Ecdysozoa</taxon>
        <taxon>Arthropoda</taxon>
        <taxon>Hexapoda</taxon>
        <taxon>Insecta</taxon>
        <taxon>Pterygota</taxon>
        <taxon>Neoptera</taxon>
        <taxon>Paraneoptera</taxon>
        <taxon>Hemiptera</taxon>
        <taxon>Heteroptera</taxon>
        <taxon>Panheteroptera</taxon>
        <taxon>Nepomorpha</taxon>
        <taxon>Nepidae</taxon>
        <taxon>Ranatrinae</taxon>
        <taxon>Ranatra</taxon>
    </lineage>
</organism>
<gene>
    <name evidence="1" type="ORF">AAG570_004973</name>
</gene>
<dbReference type="EMBL" id="JBFDAA010000017">
    <property type="protein sequence ID" value="KAL1116501.1"/>
    <property type="molecule type" value="Genomic_DNA"/>
</dbReference>
<evidence type="ECO:0000313" key="2">
    <source>
        <dbReference type="Proteomes" id="UP001558652"/>
    </source>
</evidence>
<protein>
    <submittedName>
        <fullName evidence="1">Uncharacterized protein</fullName>
    </submittedName>
</protein>
<comment type="caution">
    <text evidence="1">The sequence shown here is derived from an EMBL/GenBank/DDBJ whole genome shotgun (WGS) entry which is preliminary data.</text>
</comment>